<organism evidence="2 4">
    <name type="scientific">Adineta ricciae</name>
    <name type="common">Rotifer</name>
    <dbReference type="NCBI Taxonomy" id="249248"/>
    <lineage>
        <taxon>Eukaryota</taxon>
        <taxon>Metazoa</taxon>
        <taxon>Spiralia</taxon>
        <taxon>Gnathifera</taxon>
        <taxon>Rotifera</taxon>
        <taxon>Eurotatoria</taxon>
        <taxon>Bdelloidea</taxon>
        <taxon>Adinetida</taxon>
        <taxon>Adinetidae</taxon>
        <taxon>Adineta</taxon>
    </lineage>
</organism>
<protein>
    <submittedName>
        <fullName evidence="2">Uncharacterized protein</fullName>
    </submittedName>
</protein>
<accession>A0A814SFC1</accession>
<evidence type="ECO:0000313" key="3">
    <source>
        <dbReference type="EMBL" id="CAF1546777.1"/>
    </source>
</evidence>
<evidence type="ECO:0000313" key="4">
    <source>
        <dbReference type="Proteomes" id="UP000663828"/>
    </source>
</evidence>
<keyword evidence="4" id="KW-1185">Reference proteome</keyword>
<keyword evidence="1" id="KW-1133">Transmembrane helix</keyword>
<proteinExistence type="predicted"/>
<evidence type="ECO:0000256" key="1">
    <source>
        <dbReference type="SAM" id="Phobius"/>
    </source>
</evidence>
<name>A0A814SFC1_ADIRI</name>
<dbReference type="EMBL" id="CAJNOR010001458">
    <property type="protein sequence ID" value="CAF1146670.1"/>
    <property type="molecule type" value="Genomic_DNA"/>
</dbReference>
<comment type="caution">
    <text evidence="2">The sequence shown here is derived from an EMBL/GenBank/DDBJ whole genome shotgun (WGS) entry which is preliminary data.</text>
</comment>
<feature type="transmembrane region" description="Helical" evidence="1">
    <location>
        <begin position="45"/>
        <end position="66"/>
    </location>
</feature>
<keyword evidence="1" id="KW-0812">Transmembrane</keyword>
<gene>
    <name evidence="3" type="ORF">EDS130_LOCUS45710</name>
    <name evidence="2" type="ORF">XAT740_LOCUS20721</name>
</gene>
<dbReference type="EMBL" id="CAJNOJ010001219">
    <property type="protein sequence ID" value="CAF1546777.1"/>
    <property type="molecule type" value="Genomic_DNA"/>
</dbReference>
<reference evidence="2" key="1">
    <citation type="submission" date="2021-02" db="EMBL/GenBank/DDBJ databases">
        <authorList>
            <person name="Nowell W R."/>
        </authorList>
    </citation>
    <scope>NUCLEOTIDE SEQUENCE</scope>
</reference>
<dbReference type="Proteomes" id="UP000663852">
    <property type="component" value="Unassembled WGS sequence"/>
</dbReference>
<evidence type="ECO:0000313" key="2">
    <source>
        <dbReference type="EMBL" id="CAF1146670.1"/>
    </source>
</evidence>
<keyword evidence="1" id="KW-0472">Membrane</keyword>
<dbReference type="Proteomes" id="UP000663828">
    <property type="component" value="Unassembled WGS sequence"/>
</dbReference>
<sequence length="230" mass="26513">MFDNRTHVENNQSDNKNARLILNPQSKLWYVYDKNCKTQHIQRKISLLIIVTIVVVLVIIIIPIIVTNRQNKKGQQTLTTTFSGIESASSIITLTETISRCNVTSCRERIQKSIAQNWTYDTVNFTECNSCSRATYPNFPSDWSTRWYDMNFLIYTSESSDCAGNPYIGNVEFCQYACLKDITCIGFSRAKAALDNSSSAGCYLKKNINLDKVYNHDIWYTIIFRRYDID</sequence>
<dbReference type="AlphaFoldDB" id="A0A814SFC1"/>